<organism evidence="2 3">
    <name type="scientific">Candidatus Uhrbacteria bacterium RIFCSPLOWO2_02_FULL_51_9</name>
    <dbReference type="NCBI Taxonomy" id="1802410"/>
    <lineage>
        <taxon>Bacteria</taxon>
        <taxon>Candidatus Uhriibacteriota</taxon>
    </lineage>
</organism>
<dbReference type="EMBL" id="MGES01000036">
    <property type="protein sequence ID" value="OGL88627.1"/>
    <property type="molecule type" value="Genomic_DNA"/>
</dbReference>
<dbReference type="AlphaFoldDB" id="A0A1F7VF53"/>
<evidence type="ECO:0000313" key="3">
    <source>
        <dbReference type="Proteomes" id="UP000176678"/>
    </source>
</evidence>
<protein>
    <recommendedName>
        <fullName evidence="4">Sulfatase-modifying factor enzyme domain-containing protein</fullName>
    </recommendedName>
</protein>
<keyword evidence="1" id="KW-0732">Signal</keyword>
<evidence type="ECO:0000256" key="1">
    <source>
        <dbReference type="SAM" id="SignalP"/>
    </source>
</evidence>
<sequence length="327" mass="36221">MLFFVFAITVPMVAACAADPFLAKCDGDFPYYIRDAVMAPDATASAGTRWVIPREDIKASWNLASAAVTYMTGSKLSLLPLLGTVPYAPGTLVKVPDDPAVYVVTRSRVLRPIVSEVTAAKHFGREWVSKIKEIPSSWLPQYQFGGLVFPETWFSNKEREVSAAALYEATDPNWNDRERMARLRDEERLATVQGVIIPFLHNVILSEGHVAPQVSGKWLLGTKGADWVYGTDELNNNFRKVPLSECGTLPGVTCIPPAPDAQFNTHLCGTQAPYGYENKDGFEISFCVESNTAVWQSRNDDFDAAGSQLLRPGWYKYSMRGLDRISP</sequence>
<dbReference type="STRING" id="1802410.A3H75_01025"/>
<accession>A0A1F7VF53</accession>
<proteinExistence type="predicted"/>
<evidence type="ECO:0008006" key="4">
    <source>
        <dbReference type="Google" id="ProtNLM"/>
    </source>
</evidence>
<comment type="caution">
    <text evidence="2">The sequence shown here is derived from an EMBL/GenBank/DDBJ whole genome shotgun (WGS) entry which is preliminary data.</text>
</comment>
<feature type="signal peptide" evidence="1">
    <location>
        <begin position="1"/>
        <end position="17"/>
    </location>
</feature>
<reference evidence="2 3" key="1">
    <citation type="journal article" date="2016" name="Nat. Commun.">
        <title>Thousands of microbial genomes shed light on interconnected biogeochemical processes in an aquifer system.</title>
        <authorList>
            <person name="Anantharaman K."/>
            <person name="Brown C.T."/>
            <person name="Hug L.A."/>
            <person name="Sharon I."/>
            <person name="Castelle C.J."/>
            <person name="Probst A.J."/>
            <person name="Thomas B.C."/>
            <person name="Singh A."/>
            <person name="Wilkins M.J."/>
            <person name="Karaoz U."/>
            <person name="Brodie E.L."/>
            <person name="Williams K.H."/>
            <person name="Hubbard S.S."/>
            <person name="Banfield J.F."/>
        </authorList>
    </citation>
    <scope>NUCLEOTIDE SEQUENCE [LARGE SCALE GENOMIC DNA]</scope>
</reference>
<name>A0A1F7VF53_9BACT</name>
<feature type="chain" id="PRO_5009533250" description="Sulfatase-modifying factor enzyme domain-containing protein" evidence="1">
    <location>
        <begin position="18"/>
        <end position="327"/>
    </location>
</feature>
<evidence type="ECO:0000313" key="2">
    <source>
        <dbReference type="EMBL" id="OGL88627.1"/>
    </source>
</evidence>
<dbReference type="Proteomes" id="UP000176678">
    <property type="component" value="Unassembled WGS sequence"/>
</dbReference>
<gene>
    <name evidence="2" type="ORF">A3H75_01025</name>
</gene>